<name>A0A401YW94_9ACTN</name>
<evidence type="ECO:0000256" key="4">
    <source>
        <dbReference type="ARBA" id="ARBA00022989"/>
    </source>
</evidence>
<dbReference type="AlphaFoldDB" id="A0A401YW94"/>
<gene>
    <name evidence="8" type="ORF">EHYA_06604</name>
</gene>
<feature type="region of interest" description="Disordered" evidence="6">
    <location>
        <begin position="257"/>
        <end position="318"/>
    </location>
</feature>
<protein>
    <submittedName>
        <fullName evidence="8">MFS transporter</fullName>
    </submittedName>
</protein>
<proteinExistence type="predicted"/>
<evidence type="ECO:0000256" key="2">
    <source>
        <dbReference type="ARBA" id="ARBA00022475"/>
    </source>
</evidence>
<dbReference type="Proteomes" id="UP000286931">
    <property type="component" value="Unassembled WGS sequence"/>
</dbReference>
<keyword evidence="3 7" id="KW-0812">Transmembrane</keyword>
<dbReference type="PANTHER" id="PTHR23513:SF18">
    <property type="entry name" value="INTEGRAL MEMBRANE PROTEIN"/>
    <property type="match status" value="1"/>
</dbReference>
<dbReference type="Pfam" id="PF07690">
    <property type="entry name" value="MFS_1"/>
    <property type="match status" value="1"/>
</dbReference>
<feature type="transmembrane region" description="Helical" evidence="7">
    <location>
        <begin position="329"/>
        <end position="354"/>
    </location>
</feature>
<dbReference type="SUPFAM" id="SSF103473">
    <property type="entry name" value="MFS general substrate transporter"/>
    <property type="match status" value="1"/>
</dbReference>
<keyword evidence="9" id="KW-1185">Reference proteome</keyword>
<accession>A0A401YW94</accession>
<dbReference type="GO" id="GO:0005886">
    <property type="term" value="C:plasma membrane"/>
    <property type="evidence" value="ECO:0007669"/>
    <property type="project" value="UniProtKB-SubCell"/>
</dbReference>
<feature type="transmembrane region" description="Helical" evidence="7">
    <location>
        <begin position="197"/>
        <end position="218"/>
    </location>
</feature>
<evidence type="ECO:0000256" key="7">
    <source>
        <dbReference type="SAM" id="Phobius"/>
    </source>
</evidence>
<dbReference type="InterPro" id="IPR036259">
    <property type="entry name" value="MFS_trans_sf"/>
</dbReference>
<feature type="transmembrane region" description="Helical" evidence="7">
    <location>
        <begin position="159"/>
        <end position="176"/>
    </location>
</feature>
<comment type="caution">
    <text evidence="8">The sequence shown here is derived from an EMBL/GenBank/DDBJ whole genome shotgun (WGS) entry which is preliminary data.</text>
</comment>
<evidence type="ECO:0000313" key="8">
    <source>
        <dbReference type="EMBL" id="GCD98893.1"/>
    </source>
</evidence>
<feature type="transmembrane region" description="Helical" evidence="7">
    <location>
        <begin position="102"/>
        <end position="120"/>
    </location>
</feature>
<feature type="transmembrane region" description="Helical" evidence="7">
    <location>
        <begin position="132"/>
        <end position="153"/>
    </location>
</feature>
<comment type="subcellular location">
    <subcellularLocation>
        <location evidence="1">Cell membrane</location>
        <topology evidence="1">Multi-pass membrane protein</topology>
    </subcellularLocation>
</comment>
<feature type="transmembrane region" description="Helical" evidence="7">
    <location>
        <begin position="224"/>
        <end position="245"/>
    </location>
</feature>
<dbReference type="RefSeq" id="WP_126640767.1">
    <property type="nucleotide sequence ID" value="NZ_BIFH01000030.1"/>
</dbReference>
<reference evidence="8 9" key="1">
    <citation type="submission" date="2018-12" db="EMBL/GenBank/DDBJ databases">
        <title>Draft genome sequence of Embleya hyalina NBRC 13850T.</title>
        <authorList>
            <person name="Komaki H."/>
            <person name="Hosoyama A."/>
            <person name="Kimura A."/>
            <person name="Ichikawa N."/>
            <person name="Tamura T."/>
        </authorList>
    </citation>
    <scope>NUCLEOTIDE SEQUENCE [LARGE SCALE GENOMIC DNA]</scope>
    <source>
        <strain evidence="8 9">NBRC 13850</strain>
    </source>
</reference>
<keyword evidence="5 7" id="KW-0472">Membrane</keyword>
<dbReference type="EMBL" id="BIFH01000030">
    <property type="protein sequence ID" value="GCD98893.1"/>
    <property type="molecule type" value="Genomic_DNA"/>
</dbReference>
<feature type="region of interest" description="Disordered" evidence="6">
    <location>
        <begin position="1"/>
        <end position="35"/>
    </location>
</feature>
<evidence type="ECO:0000256" key="1">
    <source>
        <dbReference type="ARBA" id="ARBA00004651"/>
    </source>
</evidence>
<dbReference type="GO" id="GO:0022857">
    <property type="term" value="F:transmembrane transporter activity"/>
    <property type="evidence" value="ECO:0007669"/>
    <property type="project" value="InterPro"/>
</dbReference>
<evidence type="ECO:0000256" key="6">
    <source>
        <dbReference type="SAM" id="MobiDB-lite"/>
    </source>
</evidence>
<dbReference type="PANTHER" id="PTHR23513">
    <property type="entry name" value="INTEGRAL MEMBRANE EFFLUX PROTEIN-RELATED"/>
    <property type="match status" value="1"/>
</dbReference>
<evidence type="ECO:0000313" key="9">
    <source>
        <dbReference type="Proteomes" id="UP000286931"/>
    </source>
</evidence>
<feature type="transmembrane region" description="Helical" evidence="7">
    <location>
        <begin position="420"/>
        <end position="439"/>
    </location>
</feature>
<keyword evidence="2" id="KW-1003">Cell membrane</keyword>
<evidence type="ECO:0000256" key="5">
    <source>
        <dbReference type="ARBA" id="ARBA00023136"/>
    </source>
</evidence>
<dbReference type="Gene3D" id="1.20.1250.20">
    <property type="entry name" value="MFS general substrate transporter like domains"/>
    <property type="match status" value="1"/>
</dbReference>
<dbReference type="OrthoDB" id="5170137at2"/>
<feature type="transmembrane region" description="Helical" evidence="7">
    <location>
        <begin position="366"/>
        <end position="389"/>
    </location>
</feature>
<feature type="compositionally biased region" description="Low complexity" evidence="6">
    <location>
        <begin position="1"/>
        <end position="27"/>
    </location>
</feature>
<feature type="transmembrane region" description="Helical" evidence="7">
    <location>
        <begin position="483"/>
        <end position="503"/>
    </location>
</feature>
<keyword evidence="4 7" id="KW-1133">Transmembrane helix</keyword>
<organism evidence="8 9">
    <name type="scientific">Embleya hyalina</name>
    <dbReference type="NCBI Taxonomy" id="516124"/>
    <lineage>
        <taxon>Bacteria</taxon>
        <taxon>Bacillati</taxon>
        <taxon>Actinomycetota</taxon>
        <taxon>Actinomycetes</taxon>
        <taxon>Kitasatosporales</taxon>
        <taxon>Streptomycetaceae</taxon>
        <taxon>Embleya</taxon>
    </lineage>
</organism>
<feature type="transmembrane region" description="Helical" evidence="7">
    <location>
        <begin position="71"/>
        <end position="90"/>
    </location>
</feature>
<dbReference type="InterPro" id="IPR011701">
    <property type="entry name" value="MFS"/>
</dbReference>
<evidence type="ECO:0000256" key="3">
    <source>
        <dbReference type="ARBA" id="ARBA00022692"/>
    </source>
</evidence>
<sequence>MAASKTSTASRRSIRAPGSTRGSSGRNRGPGRRALGRFGGLFTGGFGKLRGAARAKGAGESGLAKLIELHLINNAGDALVTMALATTMFFSVPTGEARDRVAMYLLITLAPFALLAPVLGPILDRMRRGRRYAMALAMLVRVGLCWLMAGSVNDGGLELYPAAFGVLVSSKVYGVSRSAVVPRLQPRSVSLVKANSRITMFGLIGTMGAAPVAGGLKYTFGTPGILYGACVVFTFGAILSFTLPAKVDSAEGEDRASFTAEAPGVEHERKVSLAKLRGGKGGTSTETVPEPRTEESGEDPAAAGAERESGRKPVRVKTSRRLRSVGPSVVQALWANAALRGFSGFLIMFLGFLMRKHPVADLSATQATIAVVIAAAVGNAIGTALGAWLKSRAPEVIITGVLLASASCAAWAAVMYSLVTVLAVAAVAGLAQALGKLSLDAMIQRDIPEAVRTSAFARTETALQVAWVVGGGVGIALPLNGTLGMSVAAGVLTLALVIVGRKLTTRRARRKRSPGMRLRTAR</sequence>